<evidence type="ECO:0000313" key="13">
    <source>
        <dbReference type="Proteomes" id="UP000494163"/>
    </source>
</evidence>
<dbReference type="PANTHER" id="PTHR16040">
    <property type="entry name" value="AUSTRALIN, ISOFORM A-RELATED"/>
    <property type="match status" value="1"/>
</dbReference>
<dbReference type="GO" id="GO:0000775">
    <property type="term" value="C:chromosome, centromeric region"/>
    <property type="evidence" value="ECO:0007669"/>
    <property type="project" value="UniProtKB-SubCell"/>
</dbReference>
<dbReference type="PANTHER" id="PTHR16040:SF7">
    <property type="entry name" value="AUSTRALIN, ISOFORM A-RELATED"/>
    <property type="match status" value="1"/>
</dbReference>
<comment type="subcellular location">
    <subcellularLocation>
        <location evidence="2">Chromosome</location>
        <location evidence="2">Centromere</location>
    </subcellularLocation>
    <subcellularLocation>
        <location evidence="1">Nucleus</location>
    </subcellularLocation>
</comment>
<keyword evidence="8" id="KW-0131">Cell cycle</keyword>
<gene>
    <name evidence="12" type="ORF">Dbus_chr2Lg1576</name>
</gene>
<evidence type="ECO:0000256" key="10">
    <source>
        <dbReference type="SAM" id="MobiDB-lite"/>
    </source>
</evidence>
<keyword evidence="13" id="KW-1185">Reference proteome</keyword>
<feature type="compositionally biased region" description="Polar residues" evidence="10">
    <location>
        <begin position="178"/>
        <end position="202"/>
    </location>
</feature>
<evidence type="ECO:0000256" key="9">
    <source>
        <dbReference type="ARBA" id="ARBA00023328"/>
    </source>
</evidence>
<dbReference type="OMA" id="HENLQLI"/>
<dbReference type="GO" id="GO:0005634">
    <property type="term" value="C:nucleus"/>
    <property type="evidence" value="ECO:0007669"/>
    <property type="project" value="UniProtKB-SubCell"/>
</dbReference>
<dbReference type="STRING" id="30019.A0A0M4E1Y8"/>
<dbReference type="GO" id="GO:0051233">
    <property type="term" value="C:spindle midzone"/>
    <property type="evidence" value="ECO:0007669"/>
    <property type="project" value="TreeGrafter"/>
</dbReference>
<name>A0A0M4E1Y8_DROBS</name>
<dbReference type="GO" id="GO:0000070">
    <property type="term" value="P:mitotic sister chromatid segregation"/>
    <property type="evidence" value="ECO:0007669"/>
    <property type="project" value="TreeGrafter"/>
</dbReference>
<evidence type="ECO:0000313" key="12">
    <source>
        <dbReference type="EMBL" id="ALC39491.1"/>
    </source>
</evidence>
<keyword evidence="6" id="KW-0498">Mitosis</keyword>
<evidence type="ECO:0000256" key="2">
    <source>
        <dbReference type="ARBA" id="ARBA00004584"/>
    </source>
</evidence>
<dbReference type="InterPro" id="IPR046466">
    <property type="entry name" value="Borealin_C"/>
</dbReference>
<feature type="region of interest" description="Disordered" evidence="10">
    <location>
        <begin position="150"/>
        <end position="243"/>
    </location>
</feature>
<dbReference type="Pfam" id="PF10512">
    <property type="entry name" value="Borealin"/>
    <property type="match status" value="1"/>
</dbReference>
<evidence type="ECO:0000256" key="4">
    <source>
        <dbReference type="ARBA" id="ARBA00022454"/>
    </source>
</evidence>
<evidence type="ECO:0000256" key="8">
    <source>
        <dbReference type="ARBA" id="ARBA00023306"/>
    </source>
</evidence>
<dbReference type="InterPro" id="IPR018867">
    <property type="entry name" value="Cell_div_borealin"/>
</dbReference>
<proteinExistence type="inferred from homology"/>
<evidence type="ECO:0000256" key="3">
    <source>
        <dbReference type="ARBA" id="ARBA00009914"/>
    </source>
</evidence>
<dbReference type="EMBL" id="CP012523">
    <property type="protein sequence ID" value="ALC39491.1"/>
    <property type="molecule type" value="Genomic_DNA"/>
</dbReference>
<keyword evidence="7" id="KW-0539">Nucleus</keyword>
<dbReference type="AlphaFoldDB" id="A0A0M4E1Y8"/>
<reference evidence="12 13" key="1">
    <citation type="submission" date="2015-08" db="EMBL/GenBank/DDBJ databases">
        <title>Ancestral chromatin configuration constrains chromatin evolution on differentiating sex chromosomes in Drosophila.</title>
        <authorList>
            <person name="Zhou Q."/>
            <person name="Bachtrog D."/>
        </authorList>
    </citation>
    <scope>NUCLEOTIDE SEQUENCE [LARGE SCALE GENOMIC DNA]</scope>
    <source>
        <tissue evidence="12">Whole larvae</tissue>
    </source>
</reference>
<keyword evidence="4" id="KW-0158">Chromosome</keyword>
<evidence type="ECO:0000256" key="6">
    <source>
        <dbReference type="ARBA" id="ARBA00022776"/>
    </source>
</evidence>
<keyword evidence="9" id="KW-0137">Centromere</keyword>
<dbReference type="OrthoDB" id="6360905at2759"/>
<evidence type="ECO:0000256" key="5">
    <source>
        <dbReference type="ARBA" id="ARBA00022618"/>
    </source>
</evidence>
<dbReference type="Proteomes" id="UP000494163">
    <property type="component" value="Chromosome 2L"/>
</dbReference>
<feature type="domain" description="Borealin C-terminal" evidence="11">
    <location>
        <begin position="201"/>
        <end position="318"/>
    </location>
</feature>
<dbReference type="GO" id="GO:0032133">
    <property type="term" value="C:chromosome passenger complex"/>
    <property type="evidence" value="ECO:0007669"/>
    <property type="project" value="TreeGrafter"/>
</dbReference>
<keyword evidence="5" id="KW-0132">Cell division</keyword>
<accession>A0A0M4E1Y8</accession>
<protein>
    <submittedName>
        <fullName evidence="12">Borr</fullName>
    </submittedName>
</protein>
<evidence type="ECO:0000256" key="7">
    <source>
        <dbReference type="ARBA" id="ARBA00023242"/>
    </source>
</evidence>
<organism evidence="12 13">
    <name type="scientific">Drosophila busckii</name>
    <name type="common">Fruit fly</name>
    <dbReference type="NCBI Taxonomy" id="30019"/>
    <lineage>
        <taxon>Eukaryota</taxon>
        <taxon>Metazoa</taxon>
        <taxon>Ecdysozoa</taxon>
        <taxon>Arthropoda</taxon>
        <taxon>Hexapoda</taxon>
        <taxon>Insecta</taxon>
        <taxon>Pterygota</taxon>
        <taxon>Neoptera</taxon>
        <taxon>Endopterygota</taxon>
        <taxon>Diptera</taxon>
        <taxon>Brachycera</taxon>
        <taxon>Muscomorpha</taxon>
        <taxon>Ephydroidea</taxon>
        <taxon>Drosophilidae</taxon>
        <taxon>Drosophila</taxon>
    </lineage>
</organism>
<sequence length="326" mass="36302">MPRTKIVKNSKRNRDEANREEKIRIYELKMDSVYQSADDEELRYKEILSHKLKCIDSRLQTELRNMKMIDFLELLCEMDRFSDYKASDQTQHIGSQSVCNMTVCSAINNNLCGMSSTNSRNDEGYLTEDSSLGGASVTSASTLSAYGASMRSAKALRTPGPLQSARARRERRSRSACNDISSAKPQAASAISKNSTMDSQRYSRSKMRTPIASRPKAISADRTPRVDKSRRTSPSTPPMALLRYPKPGEVALSKCGSPMVAQAMPGKFANVSIPIRNGVLSLQPKKLDVVKQDLLENLDTHTLEQIRTLHKNLELIMHSANQAGLK</sequence>
<dbReference type="GO" id="GO:0051301">
    <property type="term" value="P:cell division"/>
    <property type="evidence" value="ECO:0007669"/>
    <property type="project" value="UniProtKB-KW"/>
</dbReference>
<evidence type="ECO:0000259" key="11">
    <source>
        <dbReference type="Pfam" id="PF10512"/>
    </source>
</evidence>
<comment type="similarity">
    <text evidence="3">Belongs to the borealin family.</text>
</comment>
<evidence type="ECO:0000256" key="1">
    <source>
        <dbReference type="ARBA" id="ARBA00004123"/>
    </source>
</evidence>